<dbReference type="Proteomes" id="UP000182306">
    <property type="component" value="Plasmid C"/>
</dbReference>
<keyword evidence="3" id="KW-1185">Reference proteome</keyword>
<dbReference type="KEGG" id="same:SAMCFNEI73_pC1724"/>
<gene>
    <name evidence="2" type="ORF">SAMCFNEI73_pC1724</name>
</gene>
<evidence type="ECO:0000313" key="2">
    <source>
        <dbReference type="EMBL" id="APG95428.1"/>
    </source>
</evidence>
<keyword evidence="2" id="KW-0614">Plasmid</keyword>
<name>A0A1L3LZC5_9HYPH</name>
<evidence type="ECO:0000313" key="3">
    <source>
        <dbReference type="Proteomes" id="UP000182306"/>
    </source>
</evidence>
<protein>
    <submittedName>
        <fullName evidence="2">Uncharacterized protein</fullName>
    </submittedName>
</protein>
<organism evidence="2 3">
    <name type="scientific">Sinorhizobium americanum</name>
    <dbReference type="NCBI Taxonomy" id="194963"/>
    <lineage>
        <taxon>Bacteria</taxon>
        <taxon>Pseudomonadati</taxon>
        <taxon>Pseudomonadota</taxon>
        <taxon>Alphaproteobacteria</taxon>
        <taxon>Hyphomicrobiales</taxon>
        <taxon>Rhizobiaceae</taxon>
        <taxon>Sinorhizobium/Ensifer group</taxon>
        <taxon>Sinorhizobium</taxon>
    </lineage>
</organism>
<dbReference type="EMBL" id="CP013110">
    <property type="protein sequence ID" value="APG95428.1"/>
    <property type="molecule type" value="Genomic_DNA"/>
</dbReference>
<evidence type="ECO:0000256" key="1">
    <source>
        <dbReference type="SAM" id="MobiDB-lite"/>
    </source>
</evidence>
<proteinExistence type="predicted"/>
<feature type="compositionally biased region" description="Polar residues" evidence="1">
    <location>
        <begin position="32"/>
        <end position="41"/>
    </location>
</feature>
<geneLocation type="plasmid" evidence="2 3">
    <name>C</name>
</geneLocation>
<sequence>MWSTANTDRRDVVKQLRKKKAVGLLPCLTSGQQMAARNPTSAAPEPLRDCQ</sequence>
<dbReference type="AlphaFoldDB" id="A0A1L3LZC5"/>
<accession>A0A1L3LZC5</accession>
<feature type="region of interest" description="Disordered" evidence="1">
    <location>
        <begin position="32"/>
        <end position="51"/>
    </location>
</feature>
<reference evidence="2 3" key="1">
    <citation type="submission" date="2015-10" db="EMBL/GenBank/DDBJ databases">
        <title>Genomic differences between typical nodule nitrogen-fixing rhizobial strains and those coming from bean seeds.</title>
        <authorList>
            <person name="Peralta H."/>
            <person name="Aguilar-Vera A."/>
            <person name="Diaz R."/>
            <person name="Mora Y."/>
            <person name="Martinez-Batallar G."/>
            <person name="Salazar E."/>
            <person name="Vargas-Lagunas C."/>
            <person name="Encarnacion S."/>
            <person name="Girard L."/>
            <person name="Mora J."/>
        </authorList>
    </citation>
    <scope>NUCLEOTIDE SEQUENCE [LARGE SCALE GENOMIC DNA]</scope>
    <source>
        <strain evidence="2 3">CFNEI 73</strain>
        <plasmid evidence="2 3">C</plasmid>
    </source>
</reference>